<evidence type="ECO:0008006" key="4">
    <source>
        <dbReference type="Google" id="ProtNLM"/>
    </source>
</evidence>
<name>A0ABN3PQG9_9ACTN</name>
<reference evidence="2 3" key="1">
    <citation type="journal article" date="2019" name="Int. J. Syst. Evol. Microbiol.">
        <title>The Global Catalogue of Microorganisms (GCM) 10K type strain sequencing project: providing services to taxonomists for standard genome sequencing and annotation.</title>
        <authorList>
            <consortium name="The Broad Institute Genomics Platform"/>
            <consortium name="The Broad Institute Genome Sequencing Center for Infectious Disease"/>
            <person name="Wu L."/>
            <person name="Ma J."/>
        </authorList>
    </citation>
    <scope>NUCLEOTIDE SEQUENCE [LARGE SCALE GENOMIC DNA]</scope>
    <source>
        <strain evidence="2 3">JCM 6833</strain>
    </source>
</reference>
<keyword evidence="1" id="KW-0812">Transmembrane</keyword>
<dbReference type="RefSeq" id="WP_344541881.1">
    <property type="nucleotide sequence ID" value="NZ_BAAATD010000004.1"/>
</dbReference>
<feature type="transmembrane region" description="Helical" evidence="1">
    <location>
        <begin position="198"/>
        <end position="220"/>
    </location>
</feature>
<comment type="caution">
    <text evidence="2">The sequence shown here is derived from an EMBL/GenBank/DDBJ whole genome shotgun (WGS) entry which is preliminary data.</text>
</comment>
<evidence type="ECO:0000256" key="1">
    <source>
        <dbReference type="SAM" id="Phobius"/>
    </source>
</evidence>
<feature type="transmembrane region" description="Helical" evidence="1">
    <location>
        <begin position="48"/>
        <end position="70"/>
    </location>
</feature>
<feature type="transmembrane region" description="Helical" evidence="1">
    <location>
        <begin position="126"/>
        <end position="148"/>
    </location>
</feature>
<protein>
    <recommendedName>
        <fullName evidence="4">Integral membrane protein</fullName>
    </recommendedName>
</protein>
<keyword evidence="1" id="KW-1133">Transmembrane helix</keyword>
<evidence type="ECO:0000313" key="2">
    <source>
        <dbReference type="EMBL" id="GAA2597399.1"/>
    </source>
</evidence>
<feature type="transmembrane region" description="Helical" evidence="1">
    <location>
        <begin position="16"/>
        <end position="36"/>
    </location>
</feature>
<accession>A0ABN3PQG9</accession>
<dbReference type="Proteomes" id="UP001501509">
    <property type="component" value="Unassembled WGS sequence"/>
</dbReference>
<keyword evidence="3" id="KW-1185">Reference proteome</keyword>
<organism evidence="2 3">
    <name type="scientific">Actinomadura fulvescens</name>
    <dbReference type="NCBI Taxonomy" id="46160"/>
    <lineage>
        <taxon>Bacteria</taxon>
        <taxon>Bacillati</taxon>
        <taxon>Actinomycetota</taxon>
        <taxon>Actinomycetes</taxon>
        <taxon>Streptosporangiales</taxon>
        <taxon>Thermomonosporaceae</taxon>
        <taxon>Actinomadura</taxon>
    </lineage>
</organism>
<evidence type="ECO:0000313" key="3">
    <source>
        <dbReference type="Proteomes" id="UP001501509"/>
    </source>
</evidence>
<keyword evidence="1" id="KW-0472">Membrane</keyword>
<dbReference type="EMBL" id="BAAATD010000004">
    <property type="protein sequence ID" value="GAA2597399.1"/>
    <property type="molecule type" value="Genomic_DNA"/>
</dbReference>
<feature type="transmembrane region" description="Helical" evidence="1">
    <location>
        <begin position="91"/>
        <end position="114"/>
    </location>
</feature>
<gene>
    <name evidence="2" type="ORF">GCM10010411_33640</name>
</gene>
<sequence>MSELGRVLRVEARRTALLIAVPLLTAVGVVTAWLSLVPGVAYWDNTVVALVNSVRVLGPLAAGLTAWAAVRERRLDYLRDLTSRAPATGALVDMALLSAAALLAYGTVTAVVAVDTLLREQAGAAQPMGILAGATALVMHVVIGYLAGRLVPRPATAVVVLAGTWLWAAARGTSTSWWSLLPPAALNEVELFTGLRPWVLAAEVSWSAGLTVTLVLAYVWWVNRRPWTIVPLLAAVSLTALATLGLESSDGRAVSPVPTAPSCREWPLTICVHPALRGALPALMTATTPLAARLNGTPGAFTRIEQRPGTAPAGVSKGVAGVHLDDLSPGYEAQVVRQIRDGLVDRRACAGQRRRAAAEYRAMIDAWLLGTEQPDVSDPWAARAFGGWTEQQRRAWLRANFAAYHRCALTARAFR</sequence>
<feature type="transmembrane region" description="Helical" evidence="1">
    <location>
        <begin position="227"/>
        <end position="246"/>
    </location>
</feature>
<feature type="transmembrane region" description="Helical" evidence="1">
    <location>
        <begin position="155"/>
        <end position="178"/>
    </location>
</feature>
<proteinExistence type="predicted"/>